<dbReference type="AlphaFoldDB" id="A0A4Z2EDT1"/>
<dbReference type="EMBL" id="SRLO01009644">
    <property type="protein sequence ID" value="TNN26710.1"/>
    <property type="molecule type" value="Genomic_DNA"/>
</dbReference>
<protein>
    <submittedName>
        <fullName evidence="2">Conserved oligomeric Golgi complex subunit 1</fullName>
    </submittedName>
</protein>
<name>A0A4Z2EDT1_9TELE</name>
<reference evidence="2 3" key="1">
    <citation type="submission" date="2019-03" db="EMBL/GenBank/DDBJ databases">
        <title>First draft genome of Liparis tanakae, snailfish: a comprehensive survey of snailfish specific genes.</title>
        <authorList>
            <person name="Kim W."/>
            <person name="Song I."/>
            <person name="Jeong J.-H."/>
            <person name="Kim D."/>
            <person name="Kim S."/>
            <person name="Ryu S."/>
            <person name="Song J.Y."/>
            <person name="Lee S.K."/>
        </authorList>
    </citation>
    <scope>NUCLEOTIDE SEQUENCE [LARGE SCALE GENOMIC DNA]</scope>
    <source>
        <tissue evidence="2">Muscle</tissue>
    </source>
</reference>
<organism evidence="2 3">
    <name type="scientific">Liparis tanakae</name>
    <name type="common">Tanaka's snailfish</name>
    <dbReference type="NCBI Taxonomy" id="230148"/>
    <lineage>
        <taxon>Eukaryota</taxon>
        <taxon>Metazoa</taxon>
        <taxon>Chordata</taxon>
        <taxon>Craniata</taxon>
        <taxon>Vertebrata</taxon>
        <taxon>Euteleostomi</taxon>
        <taxon>Actinopterygii</taxon>
        <taxon>Neopterygii</taxon>
        <taxon>Teleostei</taxon>
        <taxon>Neoteleostei</taxon>
        <taxon>Acanthomorphata</taxon>
        <taxon>Eupercaria</taxon>
        <taxon>Perciformes</taxon>
        <taxon>Cottioidei</taxon>
        <taxon>Cottales</taxon>
        <taxon>Liparidae</taxon>
        <taxon>Liparis</taxon>
    </lineage>
</organism>
<evidence type="ECO:0000256" key="1">
    <source>
        <dbReference type="SAM" id="MobiDB-lite"/>
    </source>
</evidence>
<proteinExistence type="predicted"/>
<feature type="region of interest" description="Disordered" evidence="1">
    <location>
        <begin position="88"/>
        <end position="141"/>
    </location>
</feature>
<gene>
    <name evidence="2" type="primary">Cog1_0</name>
    <name evidence="2" type="ORF">EYF80_063153</name>
</gene>
<evidence type="ECO:0000313" key="2">
    <source>
        <dbReference type="EMBL" id="TNN26710.1"/>
    </source>
</evidence>
<sequence>MSDARTSKSASRSSDAQQLQAPPPPSSSAVGEDGFRPGSRFRQLADQEEDAATPSLFKLSWLSGMAKIMGWMPRLRLRAFCSSWDGLQETGSQGDWQASGGRGMKPQASGGRGKKPQASGGRGKKPQASGGRGMINIINTL</sequence>
<accession>A0A4Z2EDT1</accession>
<comment type="caution">
    <text evidence="2">The sequence shown here is derived from an EMBL/GenBank/DDBJ whole genome shotgun (WGS) entry which is preliminary data.</text>
</comment>
<evidence type="ECO:0000313" key="3">
    <source>
        <dbReference type="Proteomes" id="UP000314294"/>
    </source>
</evidence>
<dbReference type="Proteomes" id="UP000314294">
    <property type="component" value="Unassembled WGS sequence"/>
</dbReference>
<keyword evidence="3" id="KW-1185">Reference proteome</keyword>
<feature type="region of interest" description="Disordered" evidence="1">
    <location>
        <begin position="1"/>
        <end position="50"/>
    </location>
</feature>